<name>A0ACD1AAK6_9FIRM</name>
<keyword evidence="2" id="KW-1185">Reference proteome</keyword>
<protein>
    <submittedName>
        <fullName evidence="1">Aldehyde dehydrogenase family protein</fullName>
    </submittedName>
</protein>
<reference evidence="1" key="1">
    <citation type="submission" date="2019-08" db="EMBL/GenBank/DDBJ databases">
        <title>Genome sequence of Clostridiales bacterium MT110.</title>
        <authorList>
            <person name="Cao J."/>
        </authorList>
    </citation>
    <scope>NUCLEOTIDE SEQUENCE</scope>
    <source>
        <strain evidence="1">MT110</strain>
    </source>
</reference>
<sequence>MTESERYIGEYLQRARAAQKEYEKYRQEQVDEVVKVIGKTVYDNAELLARIAVDETGMGIYEDKVIKNQMKAKVIWNHLKDKKSVGIIHRDEEKGITEVAKPMGVVAAITPTTNPIVTPMSNAMFALKGRNSIIITPHHRSLKASSLTAELINKNLEKINAPKNLIQVLDQQSREHTRILIECADVVIATGGMGMVKAAYRSGKPALGVGAGNVQCIIDKAIEYKDAVKKIIIGRTFDNGIICSGEQSAIIPAESYGEIIHEFIQNGAFYISDNESIEKLRDTMFVDGEMNKGVVGQSVQRIGELAGIEIPKDRTVIIVDAEGTEDILGREKMCPVLTLYRYDSFEEAVEIARANLEKDGKGHSVAIHSNQVEHIEYAAENIEVSRFVINQASATSAGGSFFNGFTPTNTLGCGSWGNNSISENLDYKHLINISRVGYYMKDNKVPTDEMLWG</sequence>
<dbReference type="Proteomes" id="UP000594014">
    <property type="component" value="Chromosome"/>
</dbReference>
<dbReference type="EMBL" id="CP042469">
    <property type="protein sequence ID" value="QOX63460.1"/>
    <property type="molecule type" value="Genomic_DNA"/>
</dbReference>
<accession>A0ACD1AAK6</accession>
<gene>
    <name evidence="1" type="ORF">FRZ06_08885</name>
</gene>
<organism evidence="1 2">
    <name type="scientific">Anoxybacterium hadale</name>
    <dbReference type="NCBI Taxonomy" id="3408580"/>
    <lineage>
        <taxon>Bacteria</taxon>
        <taxon>Bacillati</taxon>
        <taxon>Bacillota</taxon>
        <taxon>Clostridia</taxon>
        <taxon>Peptostreptococcales</taxon>
        <taxon>Anaerovoracaceae</taxon>
        <taxon>Anoxybacterium</taxon>
    </lineage>
</organism>
<proteinExistence type="predicted"/>
<evidence type="ECO:0000313" key="2">
    <source>
        <dbReference type="Proteomes" id="UP000594014"/>
    </source>
</evidence>
<evidence type="ECO:0000313" key="1">
    <source>
        <dbReference type="EMBL" id="QOX63460.1"/>
    </source>
</evidence>